<evidence type="ECO:0000256" key="2">
    <source>
        <dbReference type="SAM" id="Phobius"/>
    </source>
</evidence>
<dbReference type="EMBL" id="HE576760">
    <property type="protein sequence ID" value="CCC71931.1"/>
    <property type="molecule type" value="Genomic_DNA"/>
</dbReference>
<evidence type="ECO:0000256" key="3">
    <source>
        <dbReference type="SAM" id="SignalP"/>
    </source>
</evidence>
<keyword evidence="6" id="KW-1185">Reference proteome</keyword>
<dbReference type="FunCoup" id="G0VK97">
    <property type="interactions" value="172"/>
</dbReference>
<feature type="signal peptide" evidence="3">
    <location>
        <begin position="1"/>
        <end position="19"/>
    </location>
</feature>
<keyword evidence="2" id="KW-0812">Transmembrane</keyword>
<feature type="transmembrane region" description="Helical" evidence="2">
    <location>
        <begin position="280"/>
        <end position="305"/>
    </location>
</feature>
<dbReference type="RefSeq" id="XP_003678273.1">
    <property type="nucleotide sequence ID" value="XM_003678225.1"/>
</dbReference>
<reference key="2">
    <citation type="submission" date="2011-08" db="EMBL/GenBank/DDBJ databases">
        <title>Genome sequence of Naumovozyma castellii.</title>
        <authorList>
            <person name="Gordon J.L."/>
            <person name="Armisen D."/>
            <person name="Proux-Wera E."/>
            <person name="OhEigeartaigh S.S."/>
            <person name="Byrne K.P."/>
            <person name="Wolfe K.H."/>
        </authorList>
    </citation>
    <scope>NUCLEOTIDE SEQUENCE</scope>
    <source>
        <strain>Type strain:CBS 4309</strain>
    </source>
</reference>
<dbReference type="PANTHER" id="PTHR16861">
    <property type="entry name" value="GLYCOPROTEIN 38"/>
    <property type="match status" value="1"/>
</dbReference>
<evidence type="ECO:0000259" key="4">
    <source>
        <dbReference type="PROSITE" id="PS51212"/>
    </source>
</evidence>
<dbReference type="HOGENOM" id="CLU_024893_1_0_1"/>
<sequence>MNPIFFLFTCTLIWKCTRAADLFNYQGCYDASDMEELGMTSKGSYMYQSQSYCQQQCAGYQFAALYQGDQCYCGKDASVLAKLQSSGTCSVACAGWPYQTCGGTSAMEVYVDASVSVSSGSSASSTSEASSVSSLSTSASKSSSKKATTSSSSSSSTSSTSSITTTLQPSSSSATSSSSSASVAVSSSASSVSSSSSTSSSSSSASSSSSSSSVILTSLRYTTHIVTKSVITQSNQQPKTIIVTTTSVVETSSPSTSSTTNNSINNKSTSGKSKKLSGGAIAGIVIGVVFGVIIIAAILILFLVYKHRQNKINMDENKQYQPYSFGDEDANPIIIPNSNKFSQQRALSSKTTTSTSLPMASTVAAAGTSTKNWHLPSRNNTSNSTPSFGIIPKSGNGNNNNNNQDIPHTVFEEDEDNEQPQMSNPLLRPPNPTHGSFYDGVQRFSATSLPDMMQERNNLRIVNPDDEYDDDSIKNEADDSYNVNTSTDNSDV</sequence>
<proteinExistence type="predicted"/>
<evidence type="ECO:0000313" key="6">
    <source>
        <dbReference type="Proteomes" id="UP000001640"/>
    </source>
</evidence>
<keyword evidence="2" id="KW-0472">Membrane</keyword>
<evidence type="ECO:0000313" key="5">
    <source>
        <dbReference type="EMBL" id="CCC71931.1"/>
    </source>
</evidence>
<feature type="chain" id="PRO_5003411045" description="WSC domain-containing protein" evidence="3">
    <location>
        <begin position="20"/>
        <end position="492"/>
    </location>
</feature>
<feature type="region of interest" description="Disordered" evidence="1">
    <location>
        <begin position="246"/>
        <end position="276"/>
    </location>
</feature>
<organism evidence="5 6">
    <name type="scientific">Naumovozyma castellii</name>
    <name type="common">Yeast</name>
    <name type="synonym">Saccharomyces castellii</name>
    <dbReference type="NCBI Taxonomy" id="27288"/>
    <lineage>
        <taxon>Eukaryota</taxon>
        <taxon>Fungi</taxon>
        <taxon>Dikarya</taxon>
        <taxon>Ascomycota</taxon>
        <taxon>Saccharomycotina</taxon>
        <taxon>Saccharomycetes</taxon>
        <taxon>Saccharomycetales</taxon>
        <taxon>Saccharomycetaceae</taxon>
        <taxon>Naumovozyma</taxon>
    </lineage>
</organism>
<dbReference type="AlphaFoldDB" id="G0VK97"/>
<protein>
    <recommendedName>
        <fullName evidence="4">WSC domain-containing protein</fullName>
    </recommendedName>
</protein>
<feature type="domain" description="WSC" evidence="4">
    <location>
        <begin position="22"/>
        <end position="113"/>
    </location>
</feature>
<dbReference type="OrthoDB" id="2019572at2759"/>
<dbReference type="GO" id="GO:0005886">
    <property type="term" value="C:plasma membrane"/>
    <property type="evidence" value="ECO:0007669"/>
    <property type="project" value="EnsemblFungi"/>
</dbReference>
<feature type="region of interest" description="Disordered" evidence="1">
    <location>
        <begin position="190"/>
        <end position="210"/>
    </location>
</feature>
<accession>G0VK97</accession>
<dbReference type="STRING" id="1064592.G0VK97"/>
<keyword evidence="3" id="KW-0732">Signal</keyword>
<dbReference type="Proteomes" id="UP000001640">
    <property type="component" value="Chromosome 9"/>
</dbReference>
<evidence type="ECO:0000256" key="1">
    <source>
        <dbReference type="SAM" id="MobiDB-lite"/>
    </source>
</evidence>
<name>G0VK97_NAUCA</name>
<dbReference type="PANTHER" id="PTHR16861:SF4">
    <property type="entry name" value="SH3 DOMAIN PROTEIN (AFU_ORTHOLOGUE AFUA_1G13610)"/>
    <property type="match status" value="1"/>
</dbReference>
<feature type="compositionally biased region" description="Low complexity" evidence="1">
    <location>
        <begin position="376"/>
        <end position="387"/>
    </location>
</feature>
<feature type="compositionally biased region" description="Polar residues" evidence="1">
    <location>
        <begin position="481"/>
        <end position="492"/>
    </location>
</feature>
<reference evidence="5 6" key="1">
    <citation type="journal article" date="2011" name="Proc. Natl. Acad. Sci. U.S.A.">
        <title>Evolutionary erosion of yeast sex chromosomes by mating-type switching accidents.</title>
        <authorList>
            <person name="Gordon J.L."/>
            <person name="Armisen D."/>
            <person name="Proux-Wera E."/>
            <person name="Oheigeartaigh S.S."/>
            <person name="Byrne K.P."/>
            <person name="Wolfe K.H."/>
        </authorList>
    </citation>
    <scope>NUCLEOTIDE SEQUENCE [LARGE SCALE GENOMIC DNA]</scope>
    <source>
        <strain evidence="6">ATCC 76901 / BCRC 22586 / CBS 4309 / NBRC 1992 / NRRL Y-12630</strain>
    </source>
</reference>
<feature type="region of interest" description="Disordered" evidence="1">
    <location>
        <begin position="141"/>
        <end position="178"/>
    </location>
</feature>
<dbReference type="OMA" id="DAHNISK"/>
<dbReference type="GO" id="GO:0004888">
    <property type="term" value="F:transmembrane signaling receptor activity"/>
    <property type="evidence" value="ECO:0007669"/>
    <property type="project" value="EnsemblFungi"/>
</dbReference>
<feature type="region of interest" description="Disordered" evidence="1">
    <location>
        <begin position="368"/>
        <end position="439"/>
    </location>
</feature>
<dbReference type="SMART" id="SM00321">
    <property type="entry name" value="WSC"/>
    <property type="match status" value="1"/>
</dbReference>
<dbReference type="GO" id="GO:0009408">
    <property type="term" value="P:response to heat"/>
    <property type="evidence" value="ECO:0007669"/>
    <property type="project" value="EnsemblFungi"/>
</dbReference>
<dbReference type="eggNOG" id="KOG4157">
    <property type="taxonomic scope" value="Eukaryota"/>
</dbReference>
<dbReference type="GeneID" id="96905618"/>
<dbReference type="InterPro" id="IPR002889">
    <property type="entry name" value="WSC_carb-bd"/>
</dbReference>
<dbReference type="KEGG" id="ncs:NCAS_0I02630"/>
<gene>
    <name evidence="5" type="primary">NCAS0I02630</name>
    <name evidence="5" type="ordered locus">NCAS_0I02630</name>
</gene>
<dbReference type="GO" id="GO:0007266">
    <property type="term" value="P:Rho protein signal transduction"/>
    <property type="evidence" value="ECO:0007669"/>
    <property type="project" value="EnsemblFungi"/>
</dbReference>
<dbReference type="PROSITE" id="PS51212">
    <property type="entry name" value="WSC"/>
    <property type="match status" value="1"/>
</dbReference>
<feature type="region of interest" description="Disordered" evidence="1">
    <location>
        <begin position="460"/>
        <end position="492"/>
    </location>
</feature>
<dbReference type="GO" id="GO:0000425">
    <property type="term" value="P:pexophagy"/>
    <property type="evidence" value="ECO:0007669"/>
    <property type="project" value="EnsemblFungi"/>
</dbReference>
<dbReference type="InParanoid" id="G0VK97"/>
<keyword evidence="2" id="KW-1133">Transmembrane helix</keyword>
<dbReference type="Pfam" id="PF01822">
    <property type="entry name" value="WSC"/>
    <property type="match status" value="1"/>
</dbReference>